<feature type="compositionally biased region" description="Low complexity" evidence="1">
    <location>
        <begin position="891"/>
        <end position="907"/>
    </location>
</feature>
<gene>
    <name evidence="3" type="ORF">UMAG_03253</name>
</gene>
<feature type="compositionally biased region" description="Polar residues" evidence="1">
    <location>
        <begin position="951"/>
        <end position="961"/>
    </location>
</feature>
<feature type="region of interest" description="Disordered" evidence="1">
    <location>
        <begin position="633"/>
        <end position="776"/>
    </location>
</feature>
<feature type="region of interest" description="Disordered" evidence="1">
    <location>
        <begin position="869"/>
        <end position="1137"/>
    </location>
</feature>
<dbReference type="KEGG" id="uma:UMAG_03253"/>
<feature type="compositionally biased region" description="Polar residues" evidence="1">
    <location>
        <begin position="107"/>
        <end position="120"/>
    </location>
</feature>
<dbReference type="Proteomes" id="UP000000561">
    <property type="component" value="Chromosome 8"/>
</dbReference>
<dbReference type="VEuPathDB" id="FungiDB:UMAG_03253"/>
<dbReference type="InParanoid" id="A0A0D1DYG1"/>
<feature type="compositionally biased region" description="Basic and acidic residues" evidence="1">
    <location>
        <begin position="648"/>
        <end position="658"/>
    </location>
</feature>
<feature type="region of interest" description="Disordered" evidence="1">
    <location>
        <begin position="548"/>
        <end position="580"/>
    </location>
</feature>
<dbReference type="AlphaFoldDB" id="A0A0D1DYG1"/>
<accession>A0A0D1DYG1</accession>
<dbReference type="PROSITE" id="PS51840">
    <property type="entry name" value="C2_NT"/>
    <property type="match status" value="1"/>
</dbReference>
<proteinExistence type="predicted"/>
<evidence type="ECO:0000313" key="4">
    <source>
        <dbReference type="Proteomes" id="UP000000561"/>
    </source>
</evidence>
<feature type="region of interest" description="Disordered" evidence="1">
    <location>
        <begin position="359"/>
        <end position="399"/>
    </location>
</feature>
<dbReference type="GeneID" id="23563761"/>
<dbReference type="EMBL" id="CM003147">
    <property type="protein sequence ID" value="KIS68681.1"/>
    <property type="molecule type" value="Genomic_DNA"/>
</dbReference>
<dbReference type="OMA" id="FACKWKI"/>
<evidence type="ECO:0000259" key="2">
    <source>
        <dbReference type="PROSITE" id="PS51840"/>
    </source>
</evidence>
<organism evidence="3 4">
    <name type="scientific">Mycosarcoma maydis</name>
    <name type="common">Corn smut fungus</name>
    <name type="synonym">Ustilago maydis</name>
    <dbReference type="NCBI Taxonomy" id="5270"/>
    <lineage>
        <taxon>Eukaryota</taxon>
        <taxon>Fungi</taxon>
        <taxon>Dikarya</taxon>
        <taxon>Basidiomycota</taxon>
        <taxon>Ustilaginomycotina</taxon>
        <taxon>Ustilaginomycetes</taxon>
        <taxon>Ustilaginales</taxon>
        <taxon>Ustilaginaceae</taxon>
        <taxon>Mycosarcoma</taxon>
    </lineage>
</organism>
<name>A0A0D1DYG1_MYCMD</name>
<evidence type="ECO:0000313" key="3">
    <source>
        <dbReference type="EMBL" id="KIS68681.1"/>
    </source>
</evidence>
<feature type="domain" description="C2 NT-type" evidence="2">
    <location>
        <begin position="6"/>
        <end position="429"/>
    </location>
</feature>
<feature type="region of interest" description="Disordered" evidence="1">
    <location>
        <begin position="470"/>
        <end position="509"/>
    </location>
</feature>
<keyword evidence="4" id="KW-1185">Reference proteome</keyword>
<feature type="compositionally biased region" description="Low complexity" evidence="1">
    <location>
        <begin position="983"/>
        <end position="998"/>
    </location>
</feature>
<feature type="compositionally biased region" description="Acidic residues" evidence="1">
    <location>
        <begin position="1127"/>
        <end position="1136"/>
    </location>
</feature>
<feature type="compositionally biased region" description="Low complexity" evidence="1">
    <location>
        <begin position="472"/>
        <end position="486"/>
    </location>
</feature>
<feature type="compositionally biased region" description="Basic and acidic residues" evidence="1">
    <location>
        <begin position="680"/>
        <end position="720"/>
    </location>
</feature>
<feature type="compositionally biased region" description="Low complexity" evidence="1">
    <location>
        <begin position="637"/>
        <end position="647"/>
    </location>
</feature>
<feature type="region of interest" description="Disordered" evidence="1">
    <location>
        <begin position="181"/>
        <end position="214"/>
    </location>
</feature>
<evidence type="ECO:0000256" key="1">
    <source>
        <dbReference type="SAM" id="MobiDB-lite"/>
    </source>
</evidence>
<feature type="compositionally biased region" description="Basic and acidic residues" evidence="1">
    <location>
        <begin position="297"/>
        <end position="309"/>
    </location>
</feature>
<feature type="compositionally biased region" description="Low complexity" evidence="1">
    <location>
        <begin position="811"/>
        <end position="820"/>
    </location>
</feature>
<feature type="region of interest" description="Disordered" evidence="1">
    <location>
        <begin position="73"/>
        <end position="168"/>
    </location>
</feature>
<feature type="compositionally biased region" description="Basic and acidic residues" evidence="1">
    <location>
        <begin position="80"/>
        <end position="94"/>
    </location>
</feature>
<dbReference type="PANTHER" id="PTHR21456:SF1">
    <property type="entry name" value="C2 NT-TYPE DOMAIN-CONTAINING PROTEIN"/>
    <property type="match status" value="1"/>
</dbReference>
<feature type="region of interest" description="Disordered" evidence="1">
    <location>
        <begin position="811"/>
        <end position="840"/>
    </location>
</feature>
<feature type="compositionally biased region" description="Basic residues" evidence="1">
    <location>
        <begin position="368"/>
        <end position="389"/>
    </location>
</feature>
<dbReference type="eggNOG" id="ENOG502SDZE">
    <property type="taxonomic scope" value="Eukaryota"/>
</dbReference>
<protein>
    <recommendedName>
        <fullName evidence="2">C2 NT-type domain-containing protein</fullName>
    </recommendedName>
</protein>
<dbReference type="InterPro" id="IPR039931">
    <property type="entry name" value="EEIG1/2-like"/>
</dbReference>
<feature type="region of interest" description="Disordered" evidence="1">
    <location>
        <begin position="276"/>
        <end position="309"/>
    </location>
</feature>
<feature type="compositionally biased region" description="Polar residues" evidence="1">
    <location>
        <begin position="721"/>
        <end position="739"/>
    </location>
</feature>
<dbReference type="InterPro" id="IPR019448">
    <property type="entry name" value="NT-C2"/>
</dbReference>
<dbReference type="PANTHER" id="PTHR21456">
    <property type="entry name" value="FAMILY WITH SEQUENCE SIMILARITY 102"/>
    <property type="match status" value="1"/>
</dbReference>
<sequence length="1158" mass="124595">MSLLGSFSFGQKHSYFHVQLTIHELTNVPLVNGLFACKWKIKGSHSLASLQHAAAAAVHQQATRVVSNVARKAMTTSHQETVRTTHANDNESKEPQNLSLGLPLEHSNAQRQASGSTSADAASILSQSSRDTSQHSSHKPGLLSQLLHPLDPPQTHPKRSEHTDDDNSDALVATPALHAQKCDSHASLSPSDALEAGSIHSRSRADSITSRKTCNSRTKSIKDFVQSKTVETQDHNVDPLLFFSQEPKGETDFVKVQDHLVEWQREVQVGMRIAIGKPRTSPSSSHHDSPSVSAKSSAKDLRSRAHREQHLDDLSTAWGRLTNSELKLTIRQEMPANVKSTTHPNVFGNVVIDLSEFAPDPPATSSSARHRHHHHHHHHHHHPHHHRSLHATSGDHSYRDRACRSETRKFLLNGSKTNATVKITITMTFLGGAREYYVPPISNGLMVNGLGSIMAPTLLEHSHDSASLQVTSCRASSKSSNSESSSLRNEPVRTSASNRNRENIGSGLPSASSLSLHNFNSDQSQHNLYGPPLRSIYAKKTWTNRIPQENLVPATPGSEEAKRKARRTNEISYLTGRTQGDRAPDDIVNAIFKGIPVGGSHHGQLHDDAAAAAAKAASKAAAARASRAERATVIVDSQAQQPSSKPSKSPERTRERIRTISSASSLSKKSERSFSFGLGRNKEKEKEKEKGKDKDKDKDKDKKKEKEKESKEKVKDKDKVPTNNIQIKPVKSQSTTDAKSGSRDKTQSPLLSVPSSGGSRVAPDVLVESPSASAEALPRINSDSAIAVVSAVTRTSTKRLSSVRWALGGSVDAASDASSAQETSLGDTEARDRAAMPPPPSVVVKHAYIPIRAGGITAATLSDVDLAGEADNGSGPTQLKDKEKRAGDANLSPLAVPVSSPAAPSKAEPIKGADAASLRPETESSSTSTVGDAKKPSSNDLKGLYQARLSIPQSLSNSTTVGLERLKRTSRAIGQFAKDAARSSRSSSRPSSSSSATSLHDSQGVSSRERKSKGNRGIEPSEAASKGWQGAGWLRPISTTPAPLPPCSPDSTSSDEDESEHENYADADTNALGKLETRTSLDGRQSSATDQTALSDTLDTPKMSPSETFRSEHNREGSFASIYHDVEDGDPWTESDEPVKLLSPAITTSAFPVHNTSH</sequence>
<feature type="compositionally biased region" description="Low complexity" evidence="1">
    <location>
        <begin position="748"/>
        <end position="761"/>
    </location>
</feature>
<feature type="compositionally biased region" description="Low complexity" evidence="1">
    <location>
        <begin position="126"/>
        <end position="135"/>
    </location>
</feature>
<reference evidence="3 4" key="1">
    <citation type="journal article" date="2006" name="Nature">
        <title>Insights from the genome of the biotrophic fungal plant pathogen Ustilago maydis.</title>
        <authorList>
            <person name="Kamper J."/>
            <person name="Kahmann R."/>
            <person name="Bolker M."/>
            <person name="Ma L.J."/>
            <person name="Brefort T."/>
            <person name="Saville B.J."/>
            <person name="Banuett F."/>
            <person name="Kronstad J.W."/>
            <person name="Gold S.E."/>
            <person name="Muller O."/>
            <person name="Perlin M.H."/>
            <person name="Wosten H.A."/>
            <person name="de Vries R."/>
            <person name="Ruiz-Herrera J."/>
            <person name="Reynaga-Pena C.G."/>
            <person name="Snetselaar K."/>
            <person name="McCann M."/>
            <person name="Perez-Martin J."/>
            <person name="Feldbrugge M."/>
            <person name="Basse C.W."/>
            <person name="Steinberg G."/>
            <person name="Ibeas J.I."/>
            <person name="Holloman W."/>
            <person name="Guzman P."/>
            <person name="Farman M."/>
            <person name="Stajich J.E."/>
            <person name="Sentandreu R."/>
            <person name="Gonzalez-Prieto J.M."/>
            <person name="Kennell J.C."/>
            <person name="Molina L."/>
            <person name="Schirawski J."/>
            <person name="Mendoza-Mendoza A."/>
            <person name="Greilinger D."/>
            <person name="Munch K."/>
            <person name="Rossel N."/>
            <person name="Scherer M."/>
            <person name="Vranes M."/>
            <person name="Ladendorf O."/>
            <person name="Vincon V."/>
            <person name="Fuchs U."/>
            <person name="Sandrock B."/>
            <person name="Meng S."/>
            <person name="Ho E.C."/>
            <person name="Cahill M.J."/>
            <person name="Boyce K.J."/>
            <person name="Klose J."/>
            <person name="Klosterman S.J."/>
            <person name="Deelstra H.J."/>
            <person name="Ortiz-Castellanos L."/>
            <person name="Li W."/>
            <person name="Sanchez-Alonso P."/>
            <person name="Schreier P.H."/>
            <person name="Hauser-Hahn I."/>
            <person name="Vaupel M."/>
            <person name="Koopmann E."/>
            <person name="Friedrich G."/>
            <person name="Voss H."/>
            <person name="Schluter T."/>
            <person name="Margolis J."/>
            <person name="Platt D."/>
            <person name="Swimmer C."/>
            <person name="Gnirke A."/>
            <person name="Chen F."/>
            <person name="Vysotskaia V."/>
            <person name="Mannhaupt G."/>
            <person name="Guldener U."/>
            <person name="Munsterkotter M."/>
            <person name="Haase D."/>
            <person name="Oesterheld M."/>
            <person name="Mewes H.W."/>
            <person name="Mauceli E.W."/>
            <person name="DeCaprio D."/>
            <person name="Wade C.M."/>
            <person name="Butler J."/>
            <person name="Young S."/>
            <person name="Jaffe D.B."/>
            <person name="Calvo S."/>
            <person name="Nusbaum C."/>
            <person name="Galagan J."/>
            <person name="Birren B.W."/>
        </authorList>
    </citation>
    <scope>NUCLEOTIDE SEQUENCE [LARGE SCALE GENOMIC DNA]</scope>
    <source>
        <strain evidence="4">DSM 14603 / FGSC 9021 / UM521</strain>
    </source>
</reference>
<dbReference type="RefSeq" id="XP_011389673.1">
    <property type="nucleotide sequence ID" value="XM_011391371.1"/>
</dbReference>
<feature type="compositionally biased region" description="Polar residues" evidence="1">
    <location>
        <begin position="1082"/>
        <end position="1108"/>
    </location>
</feature>
<dbReference type="OrthoDB" id="3365224at2759"/>